<keyword evidence="2" id="KW-0732">Signal</keyword>
<dbReference type="InterPro" id="IPR011990">
    <property type="entry name" value="TPR-like_helical_dom_sf"/>
</dbReference>
<protein>
    <recommendedName>
        <fullName evidence="3">CHAT domain-containing protein</fullName>
    </recommendedName>
</protein>
<gene>
    <name evidence="4" type="ORF">TSA66_19435</name>
</gene>
<dbReference type="EMBL" id="JWJG01000028">
    <property type="protein sequence ID" value="KIF82496.1"/>
    <property type="molecule type" value="Genomic_DNA"/>
</dbReference>
<organism evidence="4 5">
    <name type="scientific">Noviherbaspirillum autotrophicum</name>
    <dbReference type="NCBI Taxonomy" id="709839"/>
    <lineage>
        <taxon>Bacteria</taxon>
        <taxon>Pseudomonadati</taxon>
        <taxon>Pseudomonadota</taxon>
        <taxon>Betaproteobacteria</taxon>
        <taxon>Burkholderiales</taxon>
        <taxon>Oxalobacteraceae</taxon>
        <taxon>Noviherbaspirillum</taxon>
    </lineage>
</organism>
<dbReference type="InterPro" id="IPR024983">
    <property type="entry name" value="CHAT_dom"/>
</dbReference>
<dbReference type="AlphaFoldDB" id="A0A0C2BWV7"/>
<dbReference type="PANTHER" id="PTHR10098">
    <property type="entry name" value="RAPSYN-RELATED"/>
    <property type="match status" value="1"/>
</dbReference>
<dbReference type="SUPFAM" id="SSF48452">
    <property type="entry name" value="TPR-like"/>
    <property type="match status" value="1"/>
</dbReference>
<name>A0A0C2BWV7_9BURK</name>
<dbReference type="Pfam" id="PF12770">
    <property type="entry name" value="CHAT"/>
    <property type="match status" value="1"/>
</dbReference>
<evidence type="ECO:0000256" key="1">
    <source>
        <dbReference type="SAM" id="Coils"/>
    </source>
</evidence>
<feature type="coiled-coil region" evidence="1">
    <location>
        <begin position="110"/>
        <end position="137"/>
    </location>
</feature>
<evidence type="ECO:0000313" key="4">
    <source>
        <dbReference type="EMBL" id="KIF82496.1"/>
    </source>
</evidence>
<accession>A0A0C2BWV7</accession>
<dbReference type="OrthoDB" id="9771112at2"/>
<dbReference type="STRING" id="709839.TSA66_19435"/>
<evidence type="ECO:0000259" key="3">
    <source>
        <dbReference type="Pfam" id="PF12770"/>
    </source>
</evidence>
<feature type="signal peptide" evidence="2">
    <location>
        <begin position="1"/>
        <end position="24"/>
    </location>
</feature>
<dbReference type="Gene3D" id="1.25.40.10">
    <property type="entry name" value="Tetratricopeptide repeat domain"/>
    <property type="match status" value="2"/>
</dbReference>
<sequence>MRIPALASFGLGIVLALGSTASFAISGNEQVELAGAGRYEELRQALEQDAAKGPLNTRDLHALCFSYSKTKRYTKLFGCLDRLAANIAGGDTSTRLFGLEDATPVVHLMRAEAQLDLANYQAASDEAQKALDWYKREDSDDTDIQLNALGLLSMAATLGGNREQGEKYAKQLEAVSTLTIMSNGYVSAKAMALAAANMALGNYQKTLDAIAQDRLFTVHAFLDRVVSGAILTGKNNWAWQELPRAFMMNRALHGIGRTAEAKAGYDRLLTLPQVKDNGEIYWLILFERGRIAESEGRLEEAIDFYKKSIEMIELQRASINTETSKIGFVGDKQQVYEHLIDALYASGHQKEAFEYIERSKSRALVDMLAAKQVSALQTSNTKQETAQLLEQFDESQSELLAQVPVSAAEGKASQRSIAAQTAGKIRSAAPELSTLISVSSIPVNHLRDVLPPNEALIQYYYQGRNLYASVYTHADVHMVKLDAEGLEDDVRKFRAAVDQQDEGAIALSQKLYERLIRPLETSLRQRQGLLIIPHGALHYLPFAALHDGRKYLLESYSLRSLPSASVLEYLRPARMKSAASMLVLGNPDLGAAKYDLPSAQVEAQKIAGQSAGAKLLLRQQATETMLKTSAADYPVLHIASHGVFNTKRPLDSALLLAKDEQNDGKLTVGELYSLKLNADLVTLSACETGLGQINSGDDVVGLTRGFLYAGSSSVVASLWQVDDEATSQLMVRFYSELAGKPKAEALRAAQLEVKKAYPHPYFWSAFYLTGSAQ</sequence>
<dbReference type="RefSeq" id="WP_040041170.1">
    <property type="nucleotide sequence ID" value="NZ_JWJG01000028.1"/>
</dbReference>
<feature type="chain" id="PRO_5002146405" description="CHAT domain-containing protein" evidence="2">
    <location>
        <begin position="25"/>
        <end position="773"/>
    </location>
</feature>
<feature type="domain" description="CHAT" evidence="3">
    <location>
        <begin position="507"/>
        <end position="771"/>
    </location>
</feature>
<evidence type="ECO:0000313" key="5">
    <source>
        <dbReference type="Proteomes" id="UP000031572"/>
    </source>
</evidence>
<dbReference type="Proteomes" id="UP000031572">
    <property type="component" value="Unassembled WGS sequence"/>
</dbReference>
<proteinExistence type="predicted"/>
<evidence type="ECO:0000256" key="2">
    <source>
        <dbReference type="SAM" id="SignalP"/>
    </source>
</evidence>
<keyword evidence="1" id="KW-0175">Coiled coil</keyword>
<reference evidence="4 5" key="1">
    <citation type="submission" date="2014-12" db="EMBL/GenBank/DDBJ databases">
        <title>Denitrispirillum autotrophicum gen. nov., sp. nov., Denitrifying, Facultatively Autotrophic Bacteria Isolated from Rice Paddy Soil.</title>
        <authorList>
            <person name="Ishii S."/>
            <person name="Ashida N."/>
            <person name="Ohno H."/>
            <person name="Otsuka S."/>
            <person name="Yokota A."/>
            <person name="Senoo K."/>
        </authorList>
    </citation>
    <scope>NUCLEOTIDE SEQUENCE [LARGE SCALE GENOMIC DNA]</scope>
    <source>
        <strain evidence="4 5">TSA66</strain>
    </source>
</reference>
<comment type="caution">
    <text evidence="4">The sequence shown here is derived from an EMBL/GenBank/DDBJ whole genome shotgun (WGS) entry which is preliminary data.</text>
</comment>
<keyword evidence="5" id="KW-1185">Reference proteome</keyword>